<evidence type="ECO:0000256" key="7">
    <source>
        <dbReference type="ARBA" id="ARBA00023136"/>
    </source>
</evidence>
<evidence type="ECO:0000256" key="10">
    <source>
        <dbReference type="ARBA" id="ARBA00075041"/>
    </source>
</evidence>
<dbReference type="GO" id="GO:0004577">
    <property type="term" value="F:N-acetylglucosaminyldiphosphodolichol N-acetylglucosaminyltransferase activity"/>
    <property type="evidence" value="ECO:0007669"/>
    <property type="project" value="TreeGrafter"/>
</dbReference>
<reference evidence="12" key="1">
    <citation type="submission" date="2025-08" db="UniProtKB">
        <authorList>
            <consortium name="Ensembl"/>
        </authorList>
    </citation>
    <scope>IDENTIFICATION</scope>
</reference>
<proteinExistence type="inferred from homology"/>
<keyword evidence="6 11" id="KW-1133">Transmembrane helix</keyword>
<evidence type="ECO:0000313" key="13">
    <source>
        <dbReference type="Proteomes" id="UP000261640"/>
    </source>
</evidence>
<protein>
    <recommendedName>
        <fullName evidence="3">UDP-N-acetylglucosamine transferase subunit ALG14</fullName>
    </recommendedName>
    <alternativeName>
        <fullName evidence="10">Asparagine-linked glycosylation 14 homolog</fullName>
    </alternativeName>
    <alternativeName>
        <fullName evidence="9">UDP-N-acetylglucosamine transferase subunit alg14</fullName>
    </alternativeName>
</protein>
<dbReference type="AlphaFoldDB" id="A0A3Q3N6M7"/>
<organism evidence="12 13">
    <name type="scientific">Mastacembelus armatus</name>
    <name type="common">zig-zag eel</name>
    <dbReference type="NCBI Taxonomy" id="205130"/>
    <lineage>
        <taxon>Eukaryota</taxon>
        <taxon>Metazoa</taxon>
        <taxon>Chordata</taxon>
        <taxon>Craniata</taxon>
        <taxon>Vertebrata</taxon>
        <taxon>Euteleostomi</taxon>
        <taxon>Actinopterygii</taxon>
        <taxon>Neopterygii</taxon>
        <taxon>Teleostei</taxon>
        <taxon>Neoteleostei</taxon>
        <taxon>Acanthomorphata</taxon>
        <taxon>Anabantaria</taxon>
        <taxon>Synbranchiformes</taxon>
        <taxon>Mastacembelidae</taxon>
        <taxon>Mastacembelus</taxon>
    </lineage>
</organism>
<keyword evidence="13" id="KW-1185">Reference proteome</keyword>
<dbReference type="Ensembl" id="ENSMAMT00000060084.1">
    <property type="protein sequence ID" value="ENSMAMP00000067122.1"/>
    <property type="gene ID" value="ENSMAMG00000025483.1"/>
</dbReference>
<evidence type="ECO:0000256" key="9">
    <source>
        <dbReference type="ARBA" id="ARBA00067533"/>
    </source>
</evidence>
<evidence type="ECO:0000256" key="4">
    <source>
        <dbReference type="ARBA" id="ARBA00022692"/>
    </source>
</evidence>
<accession>A0A3Q3N6M7</accession>
<dbReference type="InParanoid" id="A0A3Q3N6M7"/>
<dbReference type="GO" id="GO:0006488">
    <property type="term" value="P:dolichol-linked oligosaccharide biosynthetic process"/>
    <property type="evidence" value="ECO:0007669"/>
    <property type="project" value="InterPro"/>
</dbReference>
<dbReference type="GeneTree" id="ENSGT00390000002579"/>
<evidence type="ECO:0000256" key="11">
    <source>
        <dbReference type="SAM" id="Phobius"/>
    </source>
</evidence>
<evidence type="ECO:0000313" key="12">
    <source>
        <dbReference type="Ensembl" id="ENSMAMP00000067122.1"/>
    </source>
</evidence>
<comment type="subcellular location">
    <subcellularLocation>
        <location evidence="1">Endoplasmic reticulum membrane</location>
        <topology evidence="1">Single-pass membrane protein</topology>
    </subcellularLocation>
</comment>
<dbReference type="STRING" id="205130.ENSMAMP00000032140"/>
<name>A0A3Q3N6M7_9TELE</name>
<keyword evidence="5" id="KW-0256">Endoplasmic reticulum</keyword>
<evidence type="ECO:0000256" key="2">
    <source>
        <dbReference type="ARBA" id="ARBA00009731"/>
    </source>
</evidence>
<dbReference type="GO" id="GO:0043541">
    <property type="term" value="C:UDP-N-acetylglucosamine transferase complex"/>
    <property type="evidence" value="ECO:0007669"/>
    <property type="project" value="TreeGrafter"/>
</dbReference>
<feature type="transmembrane region" description="Helical" evidence="11">
    <location>
        <begin position="49"/>
        <end position="75"/>
    </location>
</feature>
<sequence length="263" mass="29474">MYLVRFHFSRHNRQIFTPPPFVVGPVRCFWGGVWAQLEEHLPVSGSVHAAAMTFVSGAAFVALLVILLCFIRLYFVVKTGSRYKPGTKGSIAVLVVAGSGGHTMEILRLMECLSAAYTPRYYVIADTDKMSEEKICTFESSKQQSQFTICRIPRSREVHQSWTSSVVSTLNALRYSIPLVFRLKPDMVLCNGPGTCVPLCVAGLLLGILGMKKVQIVYVESICRVQTLSLTGKILYPISDYFFVQWSALRDRYPKSIYLGRLV</sequence>
<evidence type="ECO:0000256" key="6">
    <source>
        <dbReference type="ARBA" id="ARBA00022989"/>
    </source>
</evidence>
<evidence type="ECO:0000256" key="1">
    <source>
        <dbReference type="ARBA" id="ARBA00004389"/>
    </source>
</evidence>
<keyword evidence="7 11" id="KW-0472">Membrane</keyword>
<evidence type="ECO:0000256" key="8">
    <source>
        <dbReference type="ARBA" id="ARBA00063014"/>
    </source>
</evidence>
<dbReference type="SUPFAM" id="SSF53756">
    <property type="entry name" value="UDP-Glycosyltransferase/glycogen phosphorylase"/>
    <property type="match status" value="1"/>
</dbReference>
<evidence type="ECO:0000256" key="3">
    <source>
        <dbReference type="ARBA" id="ARBA00017467"/>
    </source>
</evidence>
<comment type="subunit">
    <text evidence="8">Forms with ALG13 the active heterodimeric UDP-N-acetylglucosamine transferase complex.</text>
</comment>
<dbReference type="PANTHER" id="PTHR12154">
    <property type="entry name" value="GLYCOSYL TRANSFERASE-RELATED"/>
    <property type="match status" value="1"/>
</dbReference>
<comment type="similarity">
    <text evidence="2">Belongs to the ALG14 family.</text>
</comment>
<dbReference type="Gene3D" id="3.40.50.2000">
    <property type="entry name" value="Glycogen Phosphorylase B"/>
    <property type="match status" value="1"/>
</dbReference>
<evidence type="ECO:0000256" key="5">
    <source>
        <dbReference type="ARBA" id="ARBA00022824"/>
    </source>
</evidence>
<keyword evidence="4 11" id="KW-0812">Transmembrane</keyword>
<dbReference type="FunFam" id="3.40.50.2000:FF:000098">
    <property type="entry name" value="UDP-N-acetylglucosamine transferase subunit ALG14 homolog"/>
    <property type="match status" value="1"/>
</dbReference>
<dbReference type="Proteomes" id="UP000261640">
    <property type="component" value="Unplaced"/>
</dbReference>
<dbReference type="PANTHER" id="PTHR12154:SF4">
    <property type="entry name" value="UDP-N-ACETYLGLUCOSAMINE TRANSFERASE SUBUNIT ALG14 HOMOLOG"/>
    <property type="match status" value="1"/>
</dbReference>
<dbReference type="InterPro" id="IPR013969">
    <property type="entry name" value="Oligosacch_biosynth_Alg14"/>
</dbReference>
<dbReference type="Pfam" id="PF08660">
    <property type="entry name" value="Alg14"/>
    <property type="match status" value="1"/>
</dbReference>
<reference evidence="12" key="2">
    <citation type="submission" date="2025-09" db="UniProtKB">
        <authorList>
            <consortium name="Ensembl"/>
        </authorList>
    </citation>
    <scope>IDENTIFICATION</scope>
</reference>